<gene>
    <name evidence="3" type="ORF">FHS07_001211</name>
</gene>
<evidence type="ECO:0000313" key="3">
    <source>
        <dbReference type="EMBL" id="MBB3157527.1"/>
    </source>
</evidence>
<name>A0A7W5GFS8_9MICO</name>
<evidence type="ECO:0000313" key="4">
    <source>
        <dbReference type="Proteomes" id="UP000543579"/>
    </source>
</evidence>
<sequence>MPDLAWAVPAAIALVAAALVVAIVVIAVRVHRRSSRARAAAGRAVSGAASALLALDDDVDDLDLAFEAADALDADDVPTELRRARTTAHRARDRGFGDLLVLEDYTGVAARRRDQARRLREGLDAQREQVSAVRARLADWQREHRSPAGLLAAARHRRDDLVAMSGDPEPLVDALRARFDDADWSEAAVAASRARRALADADDALGRAETDADGDHVVRATAELRRAARHLREVEDGHRVALQAAGNAEAEVAAARAEIDEAIHVATSRPEACPPGAADRLRAAADELNDAAAAASRRPREAVATVARVREERDAILGDAVSMRRRVEAARTALPGTLACARAALAAAETASATADEKRVEARIEARGDAAPEVDRITRRLRVERARRHLAEARAATDATQALTAARAAWSALR</sequence>
<keyword evidence="2" id="KW-0812">Transmembrane</keyword>
<evidence type="ECO:0000256" key="1">
    <source>
        <dbReference type="SAM" id="Coils"/>
    </source>
</evidence>
<dbReference type="EMBL" id="JACHXY010000001">
    <property type="protein sequence ID" value="MBB3157527.1"/>
    <property type="molecule type" value="Genomic_DNA"/>
</dbReference>
<keyword evidence="2" id="KW-1133">Transmembrane helix</keyword>
<keyword evidence="2" id="KW-0472">Membrane</keyword>
<organism evidence="3 4">
    <name type="scientific">Microbacterium proteolyticum</name>
    <dbReference type="NCBI Taxonomy" id="1572644"/>
    <lineage>
        <taxon>Bacteria</taxon>
        <taxon>Bacillati</taxon>
        <taxon>Actinomycetota</taxon>
        <taxon>Actinomycetes</taxon>
        <taxon>Micrococcales</taxon>
        <taxon>Microbacteriaceae</taxon>
        <taxon>Microbacterium</taxon>
    </lineage>
</organism>
<proteinExistence type="predicted"/>
<feature type="coiled-coil region" evidence="1">
    <location>
        <begin position="245"/>
        <end position="298"/>
    </location>
</feature>
<keyword evidence="1" id="KW-0175">Coiled coil</keyword>
<evidence type="ECO:0000256" key="2">
    <source>
        <dbReference type="SAM" id="Phobius"/>
    </source>
</evidence>
<protein>
    <submittedName>
        <fullName evidence="3">Uncharacterized protein</fullName>
    </submittedName>
</protein>
<dbReference type="Proteomes" id="UP000543579">
    <property type="component" value="Unassembled WGS sequence"/>
</dbReference>
<dbReference type="AlphaFoldDB" id="A0A7W5GFS8"/>
<feature type="transmembrane region" description="Helical" evidence="2">
    <location>
        <begin position="6"/>
        <end position="28"/>
    </location>
</feature>
<reference evidence="3 4" key="1">
    <citation type="submission" date="2020-08" db="EMBL/GenBank/DDBJ databases">
        <title>Genomic Encyclopedia of Type Strains, Phase III (KMG-III): the genomes of soil and plant-associated and newly described type strains.</title>
        <authorList>
            <person name="Whitman W."/>
        </authorList>
    </citation>
    <scope>NUCLEOTIDE SEQUENCE [LARGE SCALE GENOMIC DNA]</scope>
    <source>
        <strain evidence="3 4">CECT 8356</strain>
    </source>
</reference>
<accession>A0A7W5GFS8</accession>
<comment type="caution">
    <text evidence="3">The sequence shown here is derived from an EMBL/GenBank/DDBJ whole genome shotgun (WGS) entry which is preliminary data.</text>
</comment>
<dbReference type="RefSeq" id="WP_183418929.1">
    <property type="nucleotide sequence ID" value="NZ_JACHXY010000001.1"/>
</dbReference>